<protein>
    <submittedName>
        <fullName evidence="1">Uncharacterized protein</fullName>
    </submittedName>
</protein>
<dbReference type="EMBL" id="AVOT02089694">
    <property type="protein sequence ID" value="MBW0572228.1"/>
    <property type="molecule type" value="Genomic_DNA"/>
</dbReference>
<keyword evidence="2" id="KW-1185">Reference proteome</keyword>
<gene>
    <name evidence="1" type="ORF">O181_111943</name>
</gene>
<sequence>MTFPDLSFRDPPYQLSLQAFCSRYRLMRHLMFHRSRLVCASVWPRLCSNSKLNAATLRPTTHDDITYPLTISPPSSVWLHPHQCWQALSNFVSPLSHSDHGILNSDPNQSNQWPIFNETKYHLPHMTYHQE</sequence>
<dbReference type="AlphaFoldDB" id="A0A9Q3JZI5"/>
<name>A0A9Q3JZI5_9BASI</name>
<organism evidence="1 2">
    <name type="scientific">Austropuccinia psidii MF-1</name>
    <dbReference type="NCBI Taxonomy" id="1389203"/>
    <lineage>
        <taxon>Eukaryota</taxon>
        <taxon>Fungi</taxon>
        <taxon>Dikarya</taxon>
        <taxon>Basidiomycota</taxon>
        <taxon>Pucciniomycotina</taxon>
        <taxon>Pucciniomycetes</taxon>
        <taxon>Pucciniales</taxon>
        <taxon>Sphaerophragmiaceae</taxon>
        <taxon>Austropuccinia</taxon>
    </lineage>
</organism>
<dbReference type="Proteomes" id="UP000765509">
    <property type="component" value="Unassembled WGS sequence"/>
</dbReference>
<accession>A0A9Q3JZI5</accession>
<comment type="caution">
    <text evidence="1">The sequence shown here is derived from an EMBL/GenBank/DDBJ whole genome shotgun (WGS) entry which is preliminary data.</text>
</comment>
<proteinExistence type="predicted"/>
<reference evidence="1" key="1">
    <citation type="submission" date="2021-03" db="EMBL/GenBank/DDBJ databases">
        <title>Draft genome sequence of rust myrtle Austropuccinia psidii MF-1, a brazilian biotype.</title>
        <authorList>
            <person name="Quecine M.C."/>
            <person name="Pachon D.M.R."/>
            <person name="Bonatelli M.L."/>
            <person name="Correr F.H."/>
            <person name="Franceschini L.M."/>
            <person name="Leite T.F."/>
            <person name="Margarido G.R.A."/>
            <person name="Almeida C.A."/>
            <person name="Ferrarezi J.A."/>
            <person name="Labate C.A."/>
        </authorList>
    </citation>
    <scope>NUCLEOTIDE SEQUENCE</scope>
    <source>
        <strain evidence="1">MF-1</strain>
    </source>
</reference>
<evidence type="ECO:0000313" key="1">
    <source>
        <dbReference type="EMBL" id="MBW0572228.1"/>
    </source>
</evidence>
<evidence type="ECO:0000313" key="2">
    <source>
        <dbReference type="Proteomes" id="UP000765509"/>
    </source>
</evidence>